<dbReference type="Proteomes" id="UP000247620">
    <property type="component" value="Unassembled WGS sequence"/>
</dbReference>
<dbReference type="RefSeq" id="WP_110703707.1">
    <property type="nucleotide sequence ID" value="NZ_QJRO01000022.1"/>
</dbReference>
<evidence type="ECO:0000313" key="2">
    <source>
        <dbReference type="Proteomes" id="UP000247620"/>
    </source>
</evidence>
<evidence type="ECO:0000313" key="1">
    <source>
        <dbReference type="EMBL" id="PYB75893.1"/>
    </source>
</evidence>
<sequence>MKRDMKLVFDVLVFIESTVTDCGPARIEILQELCTKRGVWDNSEAEDALVEEIMYQLHLLETGGLVVKTEMEPVGDQPDDIFYQLTWSGHDQLDSMRKVHSFT</sequence>
<protein>
    <recommendedName>
        <fullName evidence="3">DUF2513 domain-containing protein</fullName>
    </recommendedName>
</protein>
<organism evidence="1 2">
    <name type="scientific">Pseudomonas soli</name>
    <dbReference type="NCBI Taxonomy" id="1306993"/>
    <lineage>
        <taxon>Bacteria</taxon>
        <taxon>Pseudomonadati</taxon>
        <taxon>Pseudomonadota</taxon>
        <taxon>Gammaproteobacteria</taxon>
        <taxon>Pseudomonadales</taxon>
        <taxon>Pseudomonadaceae</taxon>
        <taxon>Pseudomonas</taxon>
    </lineage>
</organism>
<gene>
    <name evidence="1" type="ORF">DMX07_22525</name>
</gene>
<dbReference type="Pfam" id="PF10711">
    <property type="entry name" value="DUF2513"/>
    <property type="match status" value="1"/>
</dbReference>
<comment type="caution">
    <text evidence="1">The sequence shown here is derived from an EMBL/GenBank/DDBJ whole genome shotgun (WGS) entry which is preliminary data.</text>
</comment>
<evidence type="ECO:0008006" key="3">
    <source>
        <dbReference type="Google" id="ProtNLM"/>
    </source>
</evidence>
<dbReference type="AlphaFoldDB" id="A0A2V4HPC4"/>
<dbReference type="EMBL" id="QJRO01000022">
    <property type="protein sequence ID" value="PYB75893.1"/>
    <property type="molecule type" value="Genomic_DNA"/>
</dbReference>
<dbReference type="InterPro" id="IPR019650">
    <property type="entry name" value="DUF2513"/>
</dbReference>
<reference evidence="1 2" key="1">
    <citation type="submission" date="2018-06" db="EMBL/GenBank/DDBJ databases">
        <title>Pseudomonas diversity within urban Lake Michigan freshwaters.</title>
        <authorList>
            <person name="Batrich M."/>
            <person name="Hatzopoulos T."/>
            <person name="Putonti C."/>
        </authorList>
    </citation>
    <scope>NUCLEOTIDE SEQUENCE [LARGE SCALE GENOMIC DNA]</scope>
    <source>
        <strain evidence="1 2">LBp-160603</strain>
    </source>
</reference>
<accession>A0A2V4HPC4</accession>
<name>A0A2V4HPC4_9PSED</name>
<proteinExistence type="predicted"/>